<organism evidence="1">
    <name type="scientific">uncultured bacterium contig00077</name>
    <dbReference type="NCBI Taxonomy" id="1181555"/>
    <lineage>
        <taxon>Bacteria</taxon>
        <taxon>environmental samples</taxon>
    </lineage>
</organism>
<accession>A0A806KCR2</accession>
<evidence type="ECO:0000313" key="1">
    <source>
        <dbReference type="EMBL" id="AGS52387.1"/>
    </source>
</evidence>
<protein>
    <submittedName>
        <fullName evidence="1">Uncharacterized protein</fullName>
    </submittedName>
</protein>
<name>A0A806KCR2_9BACT</name>
<reference evidence="1" key="1">
    <citation type="submission" date="2012-03" db="EMBL/GenBank/DDBJ databases">
        <title>Functional metagenomics reveals considerable lignocellulase gene clusters in the gut microbiome of a wood-feeding higher termite.</title>
        <authorList>
            <person name="Liu N."/>
        </authorList>
    </citation>
    <scope>NUCLEOTIDE SEQUENCE</scope>
</reference>
<sequence length="80" mass="9972">MEFKRVQYDAWSEEYVIDKNFTTQYQKNIIYVLNVFDEEYYIKNDKLYISKKLWNDKETLWNYCNKATDSWIQRYEGKGD</sequence>
<dbReference type="EMBL" id="JQ844191">
    <property type="protein sequence ID" value="AGS52387.1"/>
    <property type="molecule type" value="Genomic_DNA"/>
</dbReference>
<dbReference type="AlphaFoldDB" id="A0A806KCR2"/>
<proteinExistence type="predicted"/>